<keyword evidence="1 4" id="KW-0732">Signal</keyword>
<protein>
    <submittedName>
        <fullName evidence="7">3-phytase</fullName>
    </submittedName>
</protein>
<evidence type="ECO:0000259" key="6">
    <source>
        <dbReference type="PROSITE" id="PS51662"/>
    </source>
</evidence>
<dbReference type="Pfam" id="PF02333">
    <property type="entry name" value="Phytase"/>
    <property type="match status" value="1"/>
</dbReference>
<feature type="domain" description="BPP" evidence="6">
    <location>
        <begin position="24"/>
        <end position="327"/>
    </location>
</feature>
<accession>A0A3N2PRN7</accession>
<dbReference type="GO" id="GO:0016158">
    <property type="term" value="F:inositol hexakisphosphate 3-phosphatase activity"/>
    <property type="evidence" value="ECO:0007669"/>
    <property type="project" value="InterPro"/>
</dbReference>
<feature type="domain" description="EGF-like" evidence="5">
    <location>
        <begin position="381"/>
        <end position="413"/>
    </location>
</feature>
<comment type="caution">
    <text evidence="3">Lacks conserved residue(s) required for the propagation of feature annotation.</text>
</comment>
<feature type="disulfide bond" evidence="3">
    <location>
        <begin position="385"/>
        <end position="395"/>
    </location>
</feature>
<dbReference type="PANTHER" id="PTHR14949:SF56">
    <property type="entry name" value="EGF-LIKE-DOMAIN, MULTIPLE 7"/>
    <property type="match status" value="1"/>
</dbReference>
<dbReference type="OrthoDB" id="10045365at2759"/>
<dbReference type="PROSITE" id="PS51662">
    <property type="entry name" value="BP_PHYTASE"/>
    <property type="match status" value="2"/>
</dbReference>
<dbReference type="GeneID" id="39576690"/>
<dbReference type="PANTHER" id="PTHR14949">
    <property type="entry name" value="EGF-LIKE-DOMAIN, MULTIPLE 7, 8"/>
    <property type="match status" value="1"/>
</dbReference>
<dbReference type="InterPro" id="IPR003431">
    <property type="entry name" value="B-propeller_Phytase"/>
</dbReference>
<feature type="domain" description="BPP" evidence="6">
    <location>
        <begin position="407"/>
        <end position="751"/>
    </location>
</feature>
<evidence type="ECO:0000313" key="8">
    <source>
        <dbReference type="Proteomes" id="UP000272025"/>
    </source>
</evidence>
<keyword evidence="3" id="KW-0245">EGF-like domain</keyword>
<dbReference type="RefSeq" id="XP_028464988.1">
    <property type="nucleotide sequence ID" value="XM_028608212.1"/>
</dbReference>
<keyword evidence="8" id="KW-1185">Reference proteome</keyword>
<dbReference type="Gene3D" id="2.10.25.10">
    <property type="entry name" value="Laminin"/>
    <property type="match status" value="1"/>
</dbReference>
<dbReference type="InterPro" id="IPR011042">
    <property type="entry name" value="6-blade_b-propeller_TolB-like"/>
</dbReference>
<proteinExistence type="predicted"/>
<evidence type="ECO:0000259" key="5">
    <source>
        <dbReference type="PROSITE" id="PS50026"/>
    </source>
</evidence>
<organism evidence="7 8">
    <name type="scientific">Sodiomyces alkalinus (strain CBS 110278 / VKM F-3762 / F11)</name>
    <name type="common">Alkaliphilic filamentous fungus</name>
    <dbReference type="NCBI Taxonomy" id="1314773"/>
    <lineage>
        <taxon>Eukaryota</taxon>
        <taxon>Fungi</taxon>
        <taxon>Dikarya</taxon>
        <taxon>Ascomycota</taxon>
        <taxon>Pezizomycotina</taxon>
        <taxon>Sordariomycetes</taxon>
        <taxon>Hypocreomycetidae</taxon>
        <taxon>Glomerellales</taxon>
        <taxon>Plectosphaerellaceae</taxon>
        <taxon>Sodiomyces</taxon>
    </lineage>
</organism>
<dbReference type="InterPro" id="IPR000742">
    <property type="entry name" value="EGF"/>
</dbReference>
<dbReference type="EMBL" id="ML119057">
    <property type="protein sequence ID" value="ROT37182.1"/>
    <property type="molecule type" value="Genomic_DNA"/>
</dbReference>
<feature type="disulfide bond" evidence="3">
    <location>
        <begin position="403"/>
        <end position="412"/>
    </location>
</feature>
<evidence type="ECO:0000313" key="7">
    <source>
        <dbReference type="EMBL" id="ROT37182.1"/>
    </source>
</evidence>
<name>A0A3N2PRN7_SODAK</name>
<dbReference type="Gene3D" id="2.120.10.30">
    <property type="entry name" value="TolB, C-terminal domain"/>
    <property type="match status" value="2"/>
</dbReference>
<feature type="chain" id="PRO_5017996908" evidence="4">
    <location>
        <begin position="28"/>
        <end position="768"/>
    </location>
</feature>
<keyword evidence="2 3" id="KW-1015">Disulfide bond</keyword>
<dbReference type="InterPro" id="IPR050969">
    <property type="entry name" value="Dev_Signal_Modulators"/>
</dbReference>
<dbReference type="Proteomes" id="UP000272025">
    <property type="component" value="Unassembled WGS sequence"/>
</dbReference>
<evidence type="ECO:0000256" key="3">
    <source>
        <dbReference type="PROSITE-ProRule" id="PRU00076"/>
    </source>
</evidence>
<feature type="signal peptide" evidence="4">
    <location>
        <begin position="1"/>
        <end position="27"/>
    </location>
</feature>
<evidence type="ECO:0000256" key="2">
    <source>
        <dbReference type="ARBA" id="ARBA00023157"/>
    </source>
</evidence>
<dbReference type="PROSITE" id="PS50026">
    <property type="entry name" value="EGF_3"/>
    <property type="match status" value="1"/>
</dbReference>
<reference evidence="7 8" key="1">
    <citation type="journal article" date="2018" name="Mol. Ecol.">
        <title>The obligate alkalophilic soda-lake fungus Sodiomyces alkalinus has shifted to a protein diet.</title>
        <authorList>
            <person name="Grum-Grzhimaylo A.A."/>
            <person name="Falkoski D.L."/>
            <person name="van den Heuvel J."/>
            <person name="Valero-Jimenez C.A."/>
            <person name="Min B."/>
            <person name="Choi I.G."/>
            <person name="Lipzen A."/>
            <person name="Daum C.G."/>
            <person name="Aanen D.K."/>
            <person name="Tsang A."/>
            <person name="Henrissat B."/>
            <person name="Bilanenko E.N."/>
            <person name="de Vries R.P."/>
            <person name="van Kan J.A.L."/>
            <person name="Grigoriev I.V."/>
            <person name="Debets A.J.M."/>
        </authorList>
    </citation>
    <scope>NUCLEOTIDE SEQUENCE [LARGE SCALE GENOMIC DNA]</scope>
    <source>
        <strain evidence="7 8">F11</strain>
    </source>
</reference>
<dbReference type="PROSITE" id="PS00022">
    <property type="entry name" value="EGF_1"/>
    <property type="match status" value="1"/>
</dbReference>
<dbReference type="AlphaFoldDB" id="A0A3N2PRN7"/>
<evidence type="ECO:0000256" key="1">
    <source>
        <dbReference type="ARBA" id="ARBA00022729"/>
    </source>
</evidence>
<dbReference type="SUPFAM" id="SSF50956">
    <property type="entry name" value="Thermostable phytase (3-phytase)"/>
    <property type="match status" value="2"/>
</dbReference>
<gene>
    <name evidence="7" type="ORF">SODALDRAFT_280059</name>
</gene>
<sequence length="768" mass="81877">MSLRSLSISVALSLFGSLAFHPRLTTAAAVELKLNVTAVTPGLIASDWTSVYYSESRPLLITNDGGTATGGVHVWDIDGGSSPLERVKSLNPGRTKLSAVVYDVGGRDVLVSIPQTTSMLSVYELPDVEKIQDAGFFALGDWTALCSWKSGSGNSYLFLFGKRHGVQFLVREKGDSIEIVEIQAFDVPMEFAGCAVSQTHGKLFLTPDDAEEIYHFDLAESTAKPEFSVLGKAEDTVTGVAAYAPKDSTANDYLFVALEDVIAVYQYPFEQIGTIQLTGLEDIEIEALSIYQAPTSKYPNGIIAFAAEAEDFEGFAFSSLEGVLEGLGIEVNTAFHPGFPAGCRKHDPICDACSGHGFCIGGATNLAGCDCFAGSVGESCQAITCQNDCSGHGTCVGPNLCQCDAQWGGLHCSFLVVAAAYETEANGGEDADDPAIWISPVSPERSRIVATTKSEAGQGLTVYDLAGRVVQDFEAGRPNNVDMIYGFRAGNRTVDLAYAACRADNTLCIFEMTPEGILTDIPGGIQPSHVEDAVYGSCVYRSKKTGKQYLFVNEKSGRYRQLELTSTPNGTLETTLVREFVAGAGGQVEGCVADDDNGWLFLGEEPSGLWRYGAEPGPDADADDPPFRIDWVGDGTIWGDVEGVTLVQGKTPDRGFILVSSQGVNAFNVYRRAHPHERVMTFTVAASADGRIDAVTNADGVAAVPVHLGPAFPHGLVVVHDDANELPGGGTDEHASYKLIGLGEILGAEAFRELNLLDEIDPSWDPRA</sequence>
<evidence type="ECO:0000256" key="4">
    <source>
        <dbReference type="SAM" id="SignalP"/>
    </source>
</evidence>
<dbReference type="STRING" id="1314773.A0A3N2PRN7"/>